<sequence length="537" mass="61355">MLVCLSVWRPVTSHLCLVTPMQRGEMDITHSGSATCFRHGAPCGGQNASTGPYETYTGGQQVFIKWLQNFNHYEIGFPGYMDISLAPYDSDDWQVLAFAPDEYAYNQDHQQNYTAFVVLPDKACDHCVLRARYESHKAGEQTFYQCADITIKQSEDSIKSRDPETSLLQHTEYQKAYKKYSIITNDAQKNDVNYDVSLRGFAYSPFDPDFMFIVNVTLDGRIHTFGKFDFRVDLNQESKVLHEVKGNSPKPSFIMDSLVTVNYWNNLVVMYNAVGDYDQPTPMLAEFDTHQGTMRTSQINGFDGSAINALLSNKNDTYYTFSIENAGSKGYNFVVGQLYLIKNTLPYRFRKLISSGPEPLYVNYQWAELDIDRQLLYVLMGNENTPNKLLAKLYTYDLQKMNLASVVDLSVEMNAYMSFHYYRKTGMLYTVSPGNFFMLRYPRYDLIEIDPKTGKVTRSTKISDWGYFRGYFGGAVFGGLDQETGILYHVMGMQDTNADVIASIDVMTGKVTFSQMTNLRHVHNLALTNNKFYKSRT</sequence>
<feature type="domain" description="Chitin-binding type-4" evidence="1">
    <location>
        <begin position="50"/>
        <end position="149"/>
    </location>
</feature>
<dbReference type="Proteomes" id="UP000694844">
    <property type="component" value="Chromosome 6"/>
</dbReference>
<proteinExistence type="predicted"/>
<reference evidence="3" key="1">
    <citation type="submission" date="2025-08" db="UniProtKB">
        <authorList>
            <consortium name="RefSeq"/>
        </authorList>
    </citation>
    <scope>IDENTIFICATION</scope>
    <source>
        <tissue evidence="3">Whole sample</tissue>
    </source>
</reference>
<evidence type="ECO:0000259" key="1">
    <source>
        <dbReference type="Pfam" id="PF03067"/>
    </source>
</evidence>
<dbReference type="RefSeq" id="XP_022288821.1">
    <property type="nucleotide sequence ID" value="XM_022433113.1"/>
</dbReference>
<accession>A0A8B8ABG6</accession>
<protein>
    <submittedName>
        <fullName evidence="3">Uncharacterized protein LOC111100928</fullName>
    </submittedName>
</protein>
<organism evidence="2 3">
    <name type="scientific">Crassostrea virginica</name>
    <name type="common">Eastern oyster</name>
    <dbReference type="NCBI Taxonomy" id="6565"/>
    <lineage>
        <taxon>Eukaryota</taxon>
        <taxon>Metazoa</taxon>
        <taxon>Spiralia</taxon>
        <taxon>Lophotrochozoa</taxon>
        <taxon>Mollusca</taxon>
        <taxon>Bivalvia</taxon>
        <taxon>Autobranchia</taxon>
        <taxon>Pteriomorphia</taxon>
        <taxon>Ostreida</taxon>
        <taxon>Ostreoidea</taxon>
        <taxon>Ostreidae</taxon>
        <taxon>Crassostrea</taxon>
    </lineage>
</organism>
<keyword evidence="2" id="KW-1185">Reference proteome</keyword>
<name>A0A8B8ABG6_CRAVI</name>
<dbReference type="PANTHER" id="PTHR37916">
    <property type="entry name" value="CHITIN-BINDING TYPE-4 DOMAIN-CONTAINING PROTEIN"/>
    <property type="match status" value="1"/>
</dbReference>
<dbReference type="KEGG" id="cvn:111100928"/>
<dbReference type="InterPro" id="IPR004302">
    <property type="entry name" value="Cellulose/chitin-bd_N"/>
</dbReference>
<dbReference type="OrthoDB" id="10254111at2759"/>
<evidence type="ECO:0000313" key="3">
    <source>
        <dbReference type="RefSeq" id="XP_022288821.1"/>
    </source>
</evidence>
<dbReference type="AlphaFoldDB" id="A0A8B8ABG6"/>
<evidence type="ECO:0000313" key="2">
    <source>
        <dbReference type="Proteomes" id="UP000694844"/>
    </source>
</evidence>
<gene>
    <name evidence="3" type="primary">LOC111100928</name>
</gene>
<dbReference type="GeneID" id="111100928"/>
<dbReference type="Pfam" id="PF03067">
    <property type="entry name" value="LPMO_10"/>
    <property type="match status" value="1"/>
</dbReference>
<dbReference type="PANTHER" id="PTHR37916:SF2">
    <property type="entry name" value="CHITIN-BINDING TYPE-4 DOMAIN-CONTAINING PROTEIN"/>
    <property type="match status" value="1"/>
</dbReference>